<dbReference type="PRINTS" id="PR00404">
    <property type="entry name" value="MADSDOMAIN"/>
</dbReference>
<accession>A0AAN7GLR1</accession>
<feature type="domain" description="RRM" evidence="11">
    <location>
        <begin position="293"/>
        <end position="368"/>
    </location>
</feature>
<dbReference type="InterPro" id="IPR002100">
    <property type="entry name" value="TF_MADSbox"/>
</dbReference>
<dbReference type="PROSITE" id="PS50102">
    <property type="entry name" value="RRM"/>
    <property type="match status" value="1"/>
</dbReference>
<dbReference type="Pfam" id="PF00076">
    <property type="entry name" value="RRM_1"/>
    <property type="match status" value="1"/>
</dbReference>
<dbReference type="Pfam" id="PF00319">
    <property type="entry name" value="SRF-TF"/>
    <property type="match status" value="1"/>
</dbReference>
<protein>
    <submittedName>
        <fullName evidence="14">Uncharacterized protein</fullName>
    </submittedName>
</protein>
<dbReference type="InterPro" id="IPR018222">
    <property type="entry name" value="Nuclear_transport_factor_2_euk"/>
</dbReference>
<evidence type="ECO:0000256" key="8">
    <source>
        <dbReference type="SAM" id="Coils"/>
    </source>
</evidence>
<keyword evidence="4" id="KW-0238">DNA-binding</keyword>
<comment type="caution">
    <text evidence="14">The sequence shown here is derived from an EMBL/GenBank/DDBJ whole genome shotgun (WGS) entry which is preliminary data.</text>
</comment>
<evidence type="ECO:0000313" key="15">
    <source>
        <dbReference type="Proteomes" id="UP001345219"/>
    </source>
</evidence>
<feature type="compositionally biased region" description="Basic and acidic residues" evidence="9">
    <location>
        <begin position="363"/>
        <end position="374"/>
    </location>
</feature>
<dbReference type="GO" id="GO:0000977">
    <property type="term" value="F:RNA polymerase II transcription regulatory region sequence-specific DNA binding"/>
    <property type="evidence" value="ECO:0007669"/>
    <property type="project" value="InterPro"/>
</dbReference>
<dbReference type="SUPFAM" id="SSF54427">
    <property type="entry name" value="NTF2-like"/>
    <property type="match status" value="1"/>
</dbReference>
<comment type="subcellular location">
    <subcellularLocation>
        <location evidence="1">Nucleus</location>
    </subcellularLocation>
</comment>
<evidence type="ECO:0000256" key="6">
    <source>
        <dbReference type="ARBA" id="ARBA00023242"/>
    </source>
</evidence>
<dbReference type="PROSITE" id="PS50066">
    <property type="entry name" value="MADS_BOX_2"/>
    <property type="match status" value="1"/>
</dbReference>
<evidence type="ECO:0000256" key="3">
    <source>
        <dbReference type="ARBA" id="ARBA00023015"/>
    </source>
</evidence>
<dbReference type="InterPro" id="IPR032710">
    <property type="entry name" value="NTF2-like_dom_sf"/>
</dbReference>
<dbReference type="FunFam" id="3.40.1810.10:FF:000003">
    <property type="entry name" value="MADS-box transcription factor MADS-MC"/>
    <property type="match status" value="1"/>
</dbReference>
<dbReference type="SMART" id="SM00360">
    <property type="entry name" value="RRM"/>
    <property type="match status" value="1"/>
</dbReference>
<dbReference type="SMART" id="SM00432">
    <property type="entry name" value="MADS"/>
    <property type="match status" value="1"/>
</dbReference>
<dbReference type="CDD" id="cd00265">
    <property type="entry name" value="MADS_MEF2_like"/>
    <property type="match status" value="1"/>
</dbReference>
<sequence>MAAQTNGHPAEPDPKEVGNAFIKQYYHMLINSPDVVHKFYHEDSKVSRPGPDGEMTYITTIKGINEKVMSLNYDKYKVEIITADSQASYKGGVSLLVTGVLTGEDGTRMMYSQSFFLAPQEPGYYVLNDIFRYLGGTSAAPVSVLTSVEIAEAPEAGETPEPEVCENHVVESVPVKEVSYNGDEDSSSMEDAKDPVVVEEALVETPSDPSINDASCPTAVIPSVIQGDGTKKSFASIVSALKNNSAPFQWRALSVKVEEKPRAPAVAPEAPVHSVPSGIDVAERISGQAVKRHSIFVGNLPLDATEAMLEVAFKRFGPIKRNGIQVRSSKGSCYGFVEFESESSVRAALEGASILIGNRTAHIEEQKNDGDKRRAPQGRGTFRNDNFRGRGGSFRGRGYGRSHFGRRSEFSPRNTHNGALSKEQHYTVVDLPKAPMVFHVTKSYFGTFIVHTGNETGEASPSTQTSVTKEVKSSARSHVESTPFIGEGRKLTQQRVLFNANEAQTYLPVLCYWGTEQDKNSVVFNTYVSSSSAAVACFLAAGKRKRAWWLFLTISIPFPVPPLPKRSYSAGLLRNRGEMRRGKVELKRIENKINRQVSFAKRKNGLLKKAFELSVLCEAEVAAIIFSSRGKLYEFSSSSSMASTIERYHRYTLASTESGQLPVDHMQSTYREYIKLKARVEALQRTQRHFLGQDLGDMSIKELEQLEHKMDRSLKQIRSTKIQNMLNQVSDLQRREEELVKSNESLKRKIDEYAAAARPAWQQTDGNNILCDHPAADQHHSGSFNFNPLRHCSNGPLHIGKPLHIQILVSNILSLKHMCNQQVQPDGPGADECSQHSDSKPEPFPPGLDSLKPMIITERKVDFHLMGVDQIIIDISLWRLVAVIRTGYFIHAILTMTSADNENLGVDLPGMDAAPDMVSFIVFCRPGALHSVVGVFAMLQAMAVDETDQIAVLMQQQVVMNAWFRL</sequence>
<evidence type="ECO:0000259" key="12">
    <source>
        <dbReference type="PROSITE" id="PS50177"/>
    </source>
</evidence>
<dbReference type="Proteomes" id="UP001345219">
    <property type="component" value="Chromosome 19"/>
</dbReference>
<keyword evidence="3" id="KW-0805">Transcription regulation</keyword>
<dbReference type="SUPFAM" id="SSF55455">
    <property type="entry name" value="SRF-like"/>
    <property type="match status" value="1"/>
</dbReference>
<dbReference type="InterPro" id="IPR002487">
    <property type="entry name" value="TF_Kbox"/>
</dbReference>
<dbReference type="InterPro" id="IPR036879">
    <property type="entry name" value="TF_MADSbox_sf"/>
</dbReference>
<reference evidence="14 15" key="1">
    <citation type="journal article" date="2023" name="Hortic Res">
        <title>Pangenome of water caltrop reveals structural variations and asymmetric subgenome divergence after allopolyploidization.</title>
        <authorList>
            <person name="Zhang X."/>
            <person name="Chen Y."/>
            <person name="Wang L."/>
            <person name="Yuan Y."/>
            <person name="Fang M."/>
            <person name="Shi L."/>
            <person name="Lu R."/>
            <person name="Comes H.P."/>
            <person name="Ma Y."/>
            <person name="Chen Y."/>
            <person name="Huang G."/>
            <person name="Zhou Y."/>
            <person name="Zheng Z."/>
            <person name="Qiu Y."/>
        </authorList>
    </citation>
    <scope>NUCLEOTIDE SEQUENCE [LARGE SCALE GENOMIC DNA]</scope>
    <source>
        <tissue evidence="14">Roots</tissue>
    </source>
</reference>
<dbReference type="InterPro" id="IPR039539">
    <property type="entry name" value="Ras_GTPase_bind_prot"/>
</dbReference>
<dbReference type="Gene3D" id="3.10.450.50">
    <property type="match status" value="1"/>
</dbReference>
<dbReference type="InterPro" id="IPR000504">
    <property type="entry name" value="RRM_dom"/>
</dbReference>
<keyword evidence="15" id="KW-1185">Reference proteome</keyword>
<dbReference type="GO" id="GO:0003729">
    <property type="term" value="F:mRNA binding"/>
    <property type="evidence" value="ECO:0007669"/>
    <property type="project" value="TreeGrafter"/>
</dbReference>
<evidence type="ECO:0000256" key="1">
    <source>
        <dbReference type="ARBA" id="ARBA00004123"/>
    </source>
</evidence>
<dbReference type="Gene3D" id="3.30.70.330">
    <property type="match status" value="1"/>
</dbReference>
<feature type="region of interest" description="Disordered" evidence="9">
    <location>
        <begin position="363"/>
        <end position="421"/>
    </location>
</feature>
<organism evidence="14 15">
    <name type="scientific">Trapa incisa</name>
    <dbReference type="NCBI Taxonomy" id="236973"/>
    <lineage>
        <taxon>Eukaryota</taxon>
        <taxon>Viridiplantae</taxon>
        <taxon>Streptophyta</taxon>
        <taxon>Embryophyta</taxon>
        <taxon>Tracheophyta</taxon>
        <taxon>Spermatophyta</taxon>
        <taxon>Magnoliopsida</taxon>
        <taxon>eudicotyledons</taxon>
        <taxon>Gunneridae</taxon>
        <taxon>Pentapetalae</taxon>
        <taxon>rosids</taxon>
        <taxon>malvids</taxon>
        <taxon>Myrtales</taxon>
        <taxon>Lythraceae</taxon>
        <taxon>Trapa</taxon>
    </lineage>
</organism>
<feature type="domain" description="MADS-box" evidence="10">
    <location>
        <begin position="579"/>
        <end position="639"/>
    </location>
</feature>
<keyword evidence="6" id="KW-0539">Nucleus</keyword>
<gene>
    <name evidence="14" type="ORF">SAY87_024995</name>
</gene>
<dbReference type="InterPro" id="IPR035979">
    <property type="entry name" value="RBD_domain_sf"/>
</dbReference>
<dbReference type="SUPFAM" id="SSF54928">
    <property type="entry name" value="RNA-binding domain, RBD"/>
    <property type="match status" value="1"/>
</dbReference>
<feature type="coiled-coil region" evidence="8">
    <location>
        <begin position="666"/>
        <end position="756"/>
    </location>
</feature>
<evidence type="ECO:0000256" key="9">
    <source>
        <dbReference type="SAM" id="MobiDB-lite"/>
    </source>
</evidence>
<dbReference type="Pfam" id="PF02136">
    <property type="entry name" value="NTF2"/>
    <property type="match status" value="1"/>
</dbReference>
<feature type="region of interest" description="Disordered" evidence="9">
    <location>
        <begin position="823"/>
        <end position="849"/>
    </location>
</feature>
<keyword evidence="2 7" id="KW-0694">RNA-binding</keyword>
<keyword evidence="8" id="KW-0175">Coiled coil</keyword>
<evidence type="ECO:0000259" key="13">
    <source>
        <dbReference type="PROSITE" id="PS51297"/>
    </source>
</evidence>
<dbReference type="GO" id="GO:0003700">
    <property type="term" value="F:DNA-binding transcription factor activity"/>
    <property type="evidence" value="ECO:0007669"/>
    <property type="project" value="InterPro"/>
</dbReference>
<dbReference type="InterPro" id="IPR002075">
    <property type="entry name" value="NTF2_dom"/>
</dbReference>
<evidence type="ECO:0000256" key="5">
    <source>
        <dbReference type="ARBA" id="ARBA00023163"/>
    </source>
</evidence>
<keyword evidence="5" id="KW-0804">Transcription</keyword>
<dbReference type="Gene3D" id="3.40.1810.10">
    <property type="entry name" value="Transcription factor, MADS-box"/>
    <property type="match status" value="1"/>
</dbReference>
<dbReference type="EMBL" id="JAXIOK010000024">
    <property type="protein sequence ID" value="KAK4741407.1"/>
    <property type="molecule type" value="Genomic_DNA"/>
</dbReference>
<dbReference type="PANTHER" id="PTHR10693">
    <property type="entry name" value="RAS GTPASE-ACTIVATING PROTEIN-BINDING PROTEIN"/>
    <property type="match status" value="1"/>
</dbReference>
<proteinExistence type="predicted"/>
<dbReference type="FunFam" id="3.10.450.50:FF:000003">
    <property type="entry name" value="Nuclear transport factor 2 family protein"/>
    <property type="match status" value="1"/>
</dbReference>
<dbReference type="GO" id="GO:0046983">
    <property type="term" value="F:protein dimerization activity"/>
    <property type="evidence" value="ECO:0007669"/>
    <property type="project" value="InterPro"/>
</dbReference>
<dbReference type="PROSITE" id="PS50177">
    <property type="entry name" value="NTF2_DOMAIN"/>
    <property type="match status" value="1"/>
</dbReference>
<dbReference type="PROSITE" id="PS51297">
    <property type="entry name" value="K_BOX"/>
    <property type="match status" value="1"/>
</dbReference>
<feature type="domain" description="NTF2" evidence="12">
    <location>
        <begin position="17"/>
        <end position="133"/>
    </location>
</feature>
<dbReference type="GO" id="GO:0005634">
    <property type="term" value="C:nucleus"/>
    <property type="evidence" value="ECO:0007669"/>
    <property type="project" value="UniProtKB-SubCell"/>
</dbReference>
<dbReference type="GO" id="GO:1990904">
    <property type="term" value="C:ribonucleoprotein complex"/>
    <property type="evidence" value="ECO:0007669"/>
    <property type="project" value="TreeGrafter"/>
</dbReference>
<dbReference type="InterPro" id="IPR033896">
    <property type="entry name" value="MEF2-like_N"/>
</dbReference>
<dbReference type="PANTHER" id="PTHR10693:SF45">
    <property type="entry name" value="NUCLEAR TRANSPORT FACTOR 2 (NTF2) FAMILY PROTEIN WITH RNA BINDING (RRM-RBD-RNP MOTIFS) DOMAIN-CONTAINING PROTEIN"/>
    <property type="match status" value="1"/>
</dbReference>
<name>A0AAN7GLR1_9MYRT</name>
<feature type="domain" description="K-box" evidence="13">
    <location>
        <begin position="666"/>
        <end position="756"/>
    </location>
</feature>
<evidence type="ECO:0000256" key="2">
    <source>
        <dbReference type="ARBA" id="ARBA00022884"/>
    </source>
</evidence>
<evidence type="ECO:0000259" key="11">
    <source>
        <dbReference type="PROSITE" id="PS50102"/>
    </source>
</evidence>
<evidence type="ECO:0000256" key="7">
    <source>
        <dbReference type="PROSITE-ProRule" id="PRU00176"/>
    </source>
</evidence>
<dbReference type="CDD" id="cd00590">
    <property type="entry name" value="RRM_SF"/>
    <property type="match status" value="1"/>
</dbReference>
<dbReference type="Pfam" id="PF01486">
    <property type="entry name" value="K-box"/>
    <property type="match status" value="1"/>
</dbReference>
<dbReference type="AlphaFoldDB" id="A0AAN7GLR1"/>
<dbReference type="CDD" id="cd00780">
    <property type="entry name" value="NTF2"/>
    <property type="match status" value="1"/>
</dbReference>
<evidence type="ECO:0000259" key="10">
    <source>
        <dbReference type="PROSITE" id="PS50066"/>
    </source>
</evidence>
<evidence type="ECO:0000256" key="4">
    <source>
        <dbReference type="ARBA" id="ARBA00023125"/>
    </source>
</evidence>
<dbReference type="GO" id="GO:0045944">
    <property type="term" value="P:positive regulation of transcription by RNA polymerase II"/>
    <property type="evidence" value="ECO:0007669"/>
    <property type="project" value="InterPro"/>
</dbReference>
<dbReference type="InterPro" id="IPR012677">
    <property type="entry name" value="Nucleotide-bd_a/b_plait_sf"/>
</dbReference>
<evidence type="ECO:0000313" key="14">
    <source>
        <dbReference type="EMBL" id="KAK4741407.1"/>
    </source>
</evidence>
<dbReference type="GO" id="GO:0005829">
    <property type="term" value="C:cytosol"/>
    <property type="evidence" value="ECO:0007669"/>
    <property type="project" value="TreeGrafter"/>
</dbReference>